<gene>
    <name evidence="4" type="ORF">M404DRAFT_991873</name>
</gene>
<evidence type="ECO:0000256" key="2">
    <source>
        <dbReference type="SAM" id="Phobius"/>
    </source>
</evidence>
<sequence length="377" mass="38333">MRKVLIVVAASSLASSVVASQQLGQLDVRIPRDHYDLRQLIAPAETTTANSPATTTAAQTSSEAHSATTSATSAAPAPSTTQQASSAQPTSTTQASSTAAPTSTQPPADSATSQKSTVVGTVGTNSAGDLITSVVTVAASSSPSPTTPPSEDDSSDSGVGTGTIIGLSVAGGVAVIAILCFFVWKFTRKRFTDFDDNEAIKWPELNSHGGGGGDVHALPTNSTGRAGFGAENDSDLNLTRAPSPGGTYAQSITTSSVGGAHDPYAVPPLPHLNPNQPYRDDPGAFGQPGFYDPYRGPIPNTFGEGVVEPGVEAIPMTQMARTRSPAPQLAYDMHGRASPSPQAGYGYGPGIVERAASPALSGTRSPAPHAAPYGYGQ</sequence>
<feature type="region of interest" description="Disordered" evidence="1">
    <location>
        <begin position="335"/>
        <end position="377"/>
    </location>
</feature>
<proteinExistence type="predicted"/>
<feature type="compositionally biased region" description="Low complexity" evidence="1">
    <location>
        <begin position="42"/>
        <end position="113"/>
    </location>
</feature>
<feature type="transmembrane region" description="Helical" evidence="2">
    <location>
        <begin position="164"/>
        <end position="184"/>
    </location>
</feature>
<dbReference type="OrthoDB" id="2576541at2759"/>
<dbReference type="InParanoid" id="A0A0C3PLI1"/>
<dbReference type="STRING" id="870435.A0A0C3PLI1"/>
<feature type="region of interest" description="Disordered" evidence="1">
    <location>
        <begin position="137"/>
        <end position="159"/>
    </location>
</feature>
<keyword evidence="2" id="KW-0472">Membrane</keyword>
<dbReference type="EMBL" id="KN831944">
    <property type="protein sequence ID" value="KIO15165.1"/>
    <property type="molecule type" value="Genomic_DNA"/>
</dbReference>
<reference evidence="5" key="2">
    <citation type="submission" date="2015-01" db="EMBL/GenBank/DDBJ databases">
        <title>Evolutionary Origins and Diversification of the Mycorrhizal Mutualists.</title>
        <authorList>
            <consortium name="DOE Joint Genome Institute"/>
            <consortium name="Mycorrhizal Genomics Consortium"/>
            <person name="Kohler A."/>
            <person name="Kuo A."/>
            <person name="Nagy L.G."/>
            <person name="Floudas D."/>
            <person name="Copeland A."/>
            <person name="Barry K.W."/>
            <person name="Cichocki N."/>
            <person name="Veneault-Fourrey C."/>
            <person name="LaButti K."/>
            <person name="Lindquist E.A."/>
            <person name="Lipzen A."/>
            <person name="Lundell T."/>
            <person name="Morin E."/>
            <person name="Murat C."/>
            <person name="Riley R."/>
            <person name="Ohm R."/>
            <person name="Sun H."/>
            <person name="Tunlid A."/>
            <person name="Henrissat B."/>
            <person name="Grigoriev I.V."/>
            <person name="Hibbett D.S."/>
            <person name="Martin F."/>
        </authorList>
    </citation>
    <scope>NUCLEOTIDE SEQUENCE [LARGE SCALE GENOMIC DNA]</scope>
    <source>
        <strain evidence="5">Marx 270</strain>
    </source>
</reference>
<dbReference type="HOGENOM" id="CLU_053387_0_0_1"/>
<dbReference type="Proteomes" id="UP000054217">
    <property type="component" value="Unassembled WGS sequence"/>
</dbReference>
<evidence type="ECO:0000313" key="5">
    <source>
        <dbReference type="Proteomes" id="UP000054217"/>
    </source>
</evidence>
<evidence type="ECO:0008006" key="6">
    <source>
        <dbReference type="Google" id="ProtNLM"/>
    </source>
</evidence>
<evidence type="ECO:0000256" key="1">
    <source>
        <dbReference type="SAM" id="MobiDB-lite"/>
    </source>
</evidence>
<keyword evidence="5" id="KW-1185">Reference proteome</keyword>
<feature type="region of interest" description="Disordered" evidence="1">
    <location>
        <begin position="264"/>
        <end position="293"/>
    </location>
</feature>
<reference evidence="4 5" key="1">
    <citation type="submission" date="2014-04" db="EMBL/GenBank/DDBJ databases">
        <authorList>
            <consortium name="DOE Joint Genome Institute"/>
            <person name="Kuo A."/>
            <person name="Kohler A."/>
            <person name="Costa M.D."/>
            <person name="Nagy L.G."/>
            <person name="Floudas D."/>
            <person name="Copeland A."/>
            <person name="Barry K.W."/>
            <person name="Cichocki N."/>
            <person name="Veneault-Fourrey C."/>
            <person name="LaButti K."/>
            <person name="Lindquist E.A."/>
            <person name="Lipzen A."/>
            <person name="Lundell T."/>
            <person name="Morin E."/>
            <person name="Murat C."/>
            <person name="Sun H."/>
            <person name="Tunlid A."/>
            <person name="Henrissat B."/>
            <person name="Grigoriev I.V."/>
            <person name="Hibbett D.S."/>
            <person name="Martin F."/>
            <person name="Nordberg H.P."/>
            <person name="Cantor M.N."/>
            <person name="Hua S.X."/>
        </authorList>
    </citation>
    <scope>NUCLEOTIDE SEQUENCE [LARGE SCALE GENOMIC DNA]</scope>
    <source>
        <strain evidence="4 5">Marx 270</strain>
    </source>
</reference>
<feature type="signal peptide" evidence="3">
    <location>
        <begin position="1"/>
        <end position="19"/>
    </location>
</feature>
<organism evidence="4 5">
    <name type="scientific">Pisolithus tinctorius Marx 270</name>
    <dbReference type="NCBI Taxonomy" id="870435"/>
    <lineage>
        <taxon>Eukaryota</taxon>
        <taxon>Fungi</taxon>
        <taxon>Dikarya</taxon>
        <taxon>Basidiomycota</taxon>
        <taxon>Agaricomycotina</taxon>
        <taxon>Agaricomycetes</taxon>
        <taxon>Agaricomycetidae</taxon>
        <taxon>Boletales</taxon>
        <taxon>Sclerodermatineae</taxon>
        <taxon>Pisolithaceae</taxon>
        <taxon>Pisolithus</taxon>
    </lineage>
</organism>
<feature type="chain" id="PRO_5002168201" description="Mid2 domain-containing protein" evidence="3">
    <location>
        <begin position="20"/>
        <end position="377"/>
    </location>
</feature>
<accession>A0A0C3PLI1</accession>
<evidence type="ECO:0000313" key="4">
    <source>
        <dbReference type="EMBL" id="KIO15165.1"/>
    </source>
</evidence>
<keyword evidence="3" id="KW-0732">Signal</keyword>
<keyword evidence="2" id="KW-0812">Transmembrane</keyword>
<protein>
    <recommendedName>
        <fullName evidence="6">Mid2 domain-containing protein</fullName>
    </recommendedName>
</protein>
<feature type="region of interest" description="Disordered" evidence="1">
    <location>
        <begin position="42"/>
        <end position="117"/>
    </location>
</feature>
<keyword evidence="2" id="KW-1133">Transmembrane helix</keyword>
<evidence type="ECO:0000256" key="3">
    <source>
        <dbReference type="SAM" id="SignalP"/>
    </source>
</evidence>
<name>A0A0C3PLI1_PISTI</name>
<dbReference type="AlphaFoldDB" id="A0A0C3PLI1"/>